<feature type="binding site" evidence="7">
    <location>
        <position position="8"/>
    </location>
    <ligand>
        <name>a divalent metal cation</name>
        <dbReference type="ChEBI" id="CHEBI:60240"/>
    </ligand>
</feature>
<gene>
    <name evidence="7 9" type="primary">surE</name>
    <name evidence="9" type="ORF">NLO413_0058</name>
</gene>
<evidence type="ECO:0000256" key="3">
    <source>
        <dbReference type="ARBA" id="ARBA00022490"/>
    </source>
</evidence>
<comment type="catalytic activity">
    <reaction evidence="1 7">
        <text>a ribonucleoside 5'-phosphate + H2O = a ribonucleoside + phosphate</text>
        <dbReference type="Rhea" id="RHEA:12484"/>
        <dbReference type="ChEBI" id="CHEBI:15377"/>
        <dbReference type="ChEBI" id="CHEBI:18254"/>
        <dbReference type="ChEBI" id="CHEBI:43474"/>
        <dbReference type="ChEBI" id="CHEBI:58043"/>
        <dbReference type="EC" id="3.1.3.5"/>
    </reaction>
</comment>
<evidence type="ECO:0000256" key="6">
    <source>
        <dbReference type="ARBA" id="ARBA00022801"/>
    </source>
</evidence>
<dbReference type="PATRIC" id="fig|1359163.3.peg.56"/>
<dbReference type="GO" id="GO:0004309">
    <property type="term" value="F:exopolyphosphatase activity"/>
    <property type="evidence" value="ECO:0007669"/>
    <property type="project" value="TreeGrafter"/>
</dbReference>
<evidence type="ECO:0000256" key="5">
    <source>
        <dbReference type="ARBA" id="ARBA00022741"/>
    </source>
</evidence>
<comment type="caution">
    <text evidence="9">The sequence shown here is derived from an EMBL/GenBank/DDBJ whole genome shotgun (WGS) entry which is preliminary data.</text>
</comment>
<evidence type="ECO:0000256" key="4">
    <source>
        <dbReference type="ARBA" id="ARBA00022723"/>
    </source>
</evidence>
<feature type="domain" description="Survival protein SurE-like phosphatase/nucleotidase" evidence="8">
    <location>
        <begin position="3"/>
        <end position="179"/>
    </location>
</feature>
<dbReference type="GO" id="GO:0046872">
    <property type="term" value="F:metal ion binding"/>
    <property type="evidence" value="ECO:0007669"/>
    <property type="project" value="UniProtKB-UniRule"/>
</dbReference>
<evidence type="ECO:0000259" key="8">
    <source>
        <dbReference type="Pfam" id="PF01975"/>
    </source>
</evidence>
<feature type="binding site" evidence="7">
    <location>
        <position position="92"/>
    </location>
    <ligand>
        <name>a divalent metal cation</name>
        <dbReference type="ChEBI" id="CHEBI:60240"/>
    </ligand>
</feature>
<dbReference type="NCBIfam" id="TIGR00087">
    <property type="entry name" value="surE"/>
    <property type="match status" value="1"/>
</dbReference>
<comment type="subcellular location">
    <subcellularLocation>
        <location evidence="7">Cytoplasm</location>
    </subcellularLocation>
</comment>
<dbReference type="InterPro" id="IPR036523">
    <property type="entry name" value="SurE-like_sf"/>
</dbReference>
<dbReference type="PANTHER" id="PTHR30457">
    <property type="entry name" value="5'-NUCLEOTIDASE SURE"/>
    <property type="match status" value="1"/>
</dbReference>
<evidence type="ECO:0000256" key="2">
    <source>
        <dbReference type="ARBA" id="ARBA00011062"/>
    </source>
</evidence>
<comment type="similarity">
    <text evidence="2 7">Belongs to the SurE nucleotidase family.</text>
</comment>
<organism evidence="9 10">
    <name type="scientific">Candidatus Neoehrlichia procyonis str. RAC413</name>
    <dbReference type="NCBI Taxonomy" id="1359163"/>
    <lineage>
        <taxon>Bacteria</taxon>
        <taxon>Pseudomonadati</taxon>
        <taxon>Pseudomonadota</taxon>
        <taxon>Alphaproteobacteria</taxon>
        <taxon>Rickettsiales</taxon>
        <taxon>Anaplasmataceae</taxon>
        <taxon>Candidatus Neoehrlichia</taxon>
    </lineage>
</organism>
<dbReference type="HAMAP" id="MF_00060">
    <property type="entry name" value="SurE"/>
    <property type="match status" value="1"/>
</dbReference>
<name>A0A0F3NLX2_9RICK</name>
<dbReference type="SUPFAM" id="SSF64167">
    <property type="entry name" value="SurE-like"/>
    <property type="match status" value="1"/>
</dbReference>
<evidence type="ECO:0000256" key="7">
    <source>
        <dbReference type="HAMAP-Rule" id="MF_00060"/>
    </source>
</evidence>
<comment type="function">
    <text evidence="7">Nucleotidase that shows phosphatase activity on nucleoside 5'-monophosphates.</text>
</comment>
<keyword evidence="3 7" id="KW-0963">Cytoplasm</keyword>
<dbReference type="Pfam" id="PF01975">
    <property type="entry name" value="SurE"/>
    <property type="match status" value="1"/>
</dbReference>
<sequence>MKILLTNDDGFYAEGIKVLQEIVSNIASKIWIIAPAENYSRASRSISLNIPINTQKIRENEFIVHGTPAESVFIGLRKIINETPDLILSGINHGSNVGNDIMYSGTIGAAIEGAVMNIPSIAISQEYQDQTIKWDNSRKFLPGIINQLMHSPHWTQSTTISINIPCGNVKGIQFVKQGAYFSCNKIDTTQNANNSQSYIIREISPKNQHDKLNNGSAVSLYNGYIAITPINTDMTDYKVLDSLTKLNGNQLCI</sequence>
<keyword evidence="4 7" id="KW-0479">Metal-binding</keyword>
<dbReference type="STRING" id="1359163.NLO413_0058"/>
<reference evidence="9 10" key="1">
    <citation type="submission" date="2015-02" db="EMBL/GenBank/DDBJ databases">
        <title>Genome Sequencing of Rickettsiales.</title>
        <authorList>
            <person name="Daugherty S.C."/>
            <person name="Su Q."/>
            <person name="Abolude K."/>
            <person name="Beier-Sexton M."/>
            <person name="Carlyon J.A."/>
            <person name="Carter R."/>
            <person name="Day N.P."/>
            <person name="Dumler S.J."/>
            <person name="Dyachenko V."/>
            <person name="Godinez A."/>
            <person name="Kurtti T.J."/>
            <person name="Lichay M."/>
            <person name="Mullins K.E."/>
            <person name="Ott S."/>
            <person name="Pappas-Brown V."/>
            <person name="Paris D.H."/>
            <person name="Patel P."/>
            <person name="Richards A.L."/>
            <person name="Sadzewicz L."/>
            <person name="Sears K."/>
            <person name="Seidman D."/>
            <person name="Sengamalay N."/>
            <person name="Stenos J."/>
            <person name="Tallon L.J."/>
            <person name="Vincent G."/>
            <person name="Fraser C.M."/>
            <person name="Munderloh U."/>
            <person name="Dunning-Hotopp J.C."/>
        </authorList>
    </citation>
    <scope>NUCLEOTIDE SEQUENCE [LARGE SCALE GENOMIC DNA]</scope>
    <source>
        <strain evidence="9 10">RAC413</strain>
    </source>
</reference>
<dbReference type="GO" id="GO:0008253">
    <property type="term" value="F:5'-nucleotidase activity"/>
    <property type="evidence" value="ECO:0007669"/>
    <property type="project" value="UniProtKB-UniRule"/>
</dbReference>
<dbReference type="EC" id="3.1.3.5" evidence="7"/>
<comment type="cofactor">
    <cofactor evidence="7">
        <name>a divalent metal cation</name>
        <dbReference type="ChEBI" id="CHEBI:60240"/>
    </cofactor>
    <text evidence="7">Binds 1 divalent metal cation per subunit.</text>
</comment>
<dbReference type="InterPro" id="IPR002828">
    <property type="entry name" value="SurE-like_Pase/nucleotidase"/>
</dbReference>
<dbReference type="GO" id="GO:0008254">
    <property type="term" value="F:3'-nucleotidase activity"/>
    <property type="evidence" value="ECO:0007669"/>
    <property type="project" value="TreeGrafter"/>
</dbReference>
<keyword evidence="6 7" id="KW-0378">Hydrolase</keyword>
<dbReference type="PANTHER" id="PTHR30457:SF12">
    <property type="entry name" value="5'_3'-NUCLEOTIDASE SURE"/>
    <property type="match status" value="1"/>
</dbReference>
<evidence type="ECO:0000313" key="9">
    <source>
        <dbReference type="EMBL" id="KJV68697.1"/>
    </source>
</evidence>
<keyword evidence="5 7" id="KW-0547">Nucleotide-binding</keyword>
<feature type="binding site" evidence="7">
    <location>
        <position position="9"/>
    </location>
    <ligand>
        <name>a divalent metal cation</name>
        <dbReference type="ChEBI" id="CHEBI:60240"/>
    </ligand>
</feature>
<dbReference type="Proteomes" id="UP000033562">
    <property type="component" value="Unassembled WGS sequence"/>
</dbReference>
<dbReference type="RefSeq" id="WP_045808567.1">
    <property type="nucleotide sequence ID" value="NZ_LANX01000001.1"/>
</dbReference>
<dbReference type="OrthoDB" id="9780815at2"/>
<dbReference type="InterPro" id="IPR030048">
    <property type="entry name" value="SurE"/>
</dbReference>
<dbReference type="EMBL" id="LANX01000001">
    <property type="protein sequence ID" value="KJV68697.1"/>
    <property type="molecule type" value="Genomic_DNA"/>
</dbReference>
<dbReference type="AlphaFoldDB" id="A0A0F3NLX2"/>
<feature type="binding site" evidence="7">
    <location>
        <position position="40"/>
    </location>
    <ligand>
        <name>a divalent metal cation</name>
        <dbReference type="ChEBI" id="CHEBI:60240"/>
    </ligand>
</feature>
<dbReference type="GO" id="GO:0000166">
    <property type="term" value="F:nucleotide binding"/>
    <property type="evidence" value="ECO:0007669"/>
    <property type="project" value="UniProtKB-KW"/>
</dbReference>
<accession>A0A0F3NLX2</accession>
<keyword evidence="10" id="KW-1185">Reference proteome</keyword>
<dbReference type="GO" id="GO:0005737">
    <property type="term" value="C:cytoplasm"/>
    <property type="evidence" value="ECO:0007669"/>
    <property type="project" value="UniProtKB-SubCell"/>
</dbReference>
<evidence type="ECO:0000313" key="10">
    <source>
        <dbReference type="Proteomes" id="UP000033562"/>
    </source>
</evidence>
<evidence type="ECO:0000256" key="1">
    <source>
        <dbReference type="ARBA" id="ARBA00000815"/>
    </source>
</evidence>
<dbReference type="NCBIfam" id="NF001490">
    <property type="entry name" value="PRK00346.1-4"/>
    <property type="match status" value="1"/>
</dbReference>
<proteinExistence type="inferred from homology"/>
<protein>
    <recommendedName>
        <fullName evidence="7">5'-nucleotidase SurE</fullName>
        <ecNumber evidence="7">3.1.3.5</ecNumber>
    </recommendedName>
    <alternativeName>
        <fullName evidence="7">Nucleoside 5'-monophosphate phosphohydrolase</fullName>
    </alternativeName>
</protein>
<dbReference type="Gene3D" id="3.40.1210.10">
    <property type="entry name" value="Survival protein SurE-like phosphatase/nucleotidase"/>
    <property type="match status" value="1"/>
</dbReference>